<evidence type="ECO:0000313" key="2">
    <source>
        <dbReference type="EMBL" id="MBM6878557.1"/>
    </source>
</evidence>
<evidence type="ECO:0000259" key="1">
    <source>
        <dbReference type="Pfam" id="PF07866"/>
    </source>
</evidence>
<comment type="caution">
    <text evidence="2">The sequence shown here is derived from an EMBL/GenBank/DDBJ whole genome shotgun (WGS) entry which is preliminary data.</text>
</comment>
<reference evidence="2 3" key="1">
    <citation type="journal article" date="2021" name="Sci. Rep.">
        <title>The distribution of antibiotic resistance genes in chicken gut microbiota commensals.</title>
        <authorList>
            <person name="Juricova H."/>
            <person name="Matiasovicova J."/>
            <person name="Kubasova T."/>
            <person name="Cejkova D."/>
            <person name="Rychlik I."/>
        </authorList>
    </citation>
    <scope>NUCLEOTIDE SEQUENCE [LARGE SCALE GENOMIC DNA]</scope>
    <source>
        <strain evidence="2 3">An431b</strain>
    </source>
</reference>
<feature type="domain" description="DUF1653" evidence="1">
    <location>
        <begin position="8"/>
        <end position="68"/>
    </location>
</feature>
<dbReference type="InterPro" id="IPR037135">
    <property type="entry name" value="DUF1653-like_dom_sf"/>
</dbReference>
<evidence type="ECO:0000313" key="3">
    <source>
        <dbReference type="Proteomes" id="UP000729290"/>
    </source>
</evidence>
<keyword evidence="3" id="KW-1185">Reference proteome</keyword>
<proteinExistence type="predicted"/>
<gene>
    <name evidence="2" type="ORF">H9X83_10380</name>
</gene>
<protein>
    <submittedName>
        <fullName evidence="2">DUF1653 domain-containing protein</fullName>
    </submittedName>
</protein>
<organism evidence="2 3">
    <name type="scientific">Anaerotignum lactatifermentans</name>
    <dbReference type="NCBI Taxonomy" id="160404"/>
    <lineage>
        <taxon>Bacteria</taxon>
        <taxon>Bacillati</taxon>
        <taxon>Bacillota</taxon>
        <taxon>Clostridia</taxon>
        <taxon>Lachnospirales</taxon>
        <taxon>Anaerotignaceae</taxon>
        <taxon>Anaerotignum</taxon>
    </lineage>
</organism>
<dbReference type="Proteomes" id="UP000729290">
    <property type="component" value="Unassembled WGS sequence"/>
</dbReference>
<dbReference type="Pfam" id="PF07866">
    <property type="entry name" value="DUF1653"/>
    <property type="match status" value="1"/>
</dbReference>
<dbReference type="RefSeq" id="WP_205132890.1">
    <property type="nucleotide sequence ID" value="NZ_JACSNT010000003.1"/>
</dbReference>
<dbReference type="InterPro" id="IPR023387">
    <property type="entry name" value="DUF1653-like_dom"/>
</dbReference>
<dbReference type="Gene3D" id="2.30.30.320">
    <property type="entry name" value="DUF1653-like domain"/>
    <property type="match status" value="1"/>
</dbReference>
<dbReference type="EMBL" id="JACSNV010000016">
    <property type="protein sequence ID" value="MBM6878557.1"/>
    <property type="molecule type" value="Genomic_DNA"/>
</dbReference>
<name>A0ABS2GBJ6_9FIRM</name>
<accession>A0ABS2GBJ6</accession>
<sequence length="73" mass="8602">MEELCIGGTYLHYKGKEYRVEGVAKHSETLEEMVVYRQLYGEGGLWVRPLAMFLEEVEVQGEKIPRFRLKQRP</sequence>